<dbReference type="OrthoDB" id="9776455at2"/>
<dbReference type="EC" id="3.5.2.7" evidence="1 7"/>
<keyword evidence="4 7" id="KW-0369">Histidine metabolism</keyword>
<feature type="binding site" evidence="7">
    <location>
        <position position="176"/>
    </location>
    <ligand>
        <name>N-formimidoyl-L-glutamate</name>
        <dbReference type="ChEBI" id="CHEBI:58928"/>
    </ligand>
</feature>
<dbReference type="HAMAP" id="MF_00372">
    <property type="entry name" value="HutI"/>
    <property type="match status" value="1"/>
</dbReference>
<feature type="binding site" evidence="7">
    <location>
        <position position="354"/>
    </location>
    <ligand>
        <name>Fe(3+)</name>
        <dbReference type="ChEBI" id="CHEBI:29034"/>
    </ligand>
</feature>
<dbReference type="GO" id="GO:0019557">
    <property type="term" value="P:L-histidine catabolic process to glutamate and formate"/>
    <property type="evidence" value="ECO:0007669"/>
    <property type="project" value="UniProtKB-UniPathway"/>
</dbReference>
<dbReference type="GO" id="GO:0005506">
    <property type="term" value="F:iron ion binding"/>
    <property type="evidence" value="ECO:0007669"/>
    <property type="project" value="UniProtKB-UniRule"/>
</dbReference>
<proteinExistence type="inferred from homology"/>
<evidence type="ECO:0000256" key="7">
    <source>
        <dbReference type="HAMAP-Rule" id="MF_00372"/>
    </source>
</evidence>
<dbReference type="CDD" id="cd01296">
    <property type="entry name" value="Imidazolone-5PH"/>
    <property type="match status" value="1"/>
</dbReference>
<evidence type="ECO:0000256" key="2">
    <source>
        <dbReference type="ARBA" id="ARBA00022723"/>
    </source>
</evidence>
<feature type="binding site" evidence="7">
    <location>
        <position position="217"/>
    </location>
    <ligand>
        <name>4-imidazolone-5-propanoate</name>
        <dbReference type="ChEBI" id="CHEBI:77893"/>
    </ligand>
</feature>
<reference evidence="9 10" key="1">
    <citation type="submission" date="2019-01" db="EMBL/GenBank/DDBJ databases">
        <title>Ktedonosporobacter rubrisoli SCAWS-G2.</title>
        <authorList>
            <person name="Huang Y."/>
            <person name="Yan B."/>
        </authorList>
    </citation>
    <scope>NUCLEOTIDE SEQUENCE [LARGE SCALE GENOMIC DNA]</scope>
    <source>
        <strain evidence="9 10">SCAWS-G2</strain>
    </source>
</reference>
<keyword evidence="5 7" id="KW-0862">Zinc</keyword>
<keyword evidence="10" id="KW-1185">Reference proteome</keyword>
<dbReference type="PANTHER" id="PTHR42752">
    <property type="entry name" value="IMIDAZOLONEPROPIONASE"/>
    <property type="match status" value="1"/>
</dbReference>
<name>A0A4P6JZ59_KTERU</name>
<dbReference type="Proteomes" id="UP000290365">
    <property type="component" value="Chromosome"/>
</dbReference>
<evidence type="ECO:0000256" key="3">
    <source>
        <dbReference type="ARBA" id="ARBA00022801"/>
    </source>
</evidence>
<feature type="binding site" evidence="7">
    <location>
        <position position="280"/>
    </location>
    <ligand>
        <name>Zn(2+)</name>
        <dbReference type="ChEBI" id="CHEBI:29105"/>
    </ligand>
</feature>
<dbReference type="InterPro" id="IPR005920">
    <property type="entry name" value="HutI"/>
</dbReference>
<dbReference type="UniPathway" id="UPA00379">
    <property type="reaction ID" value="UER00551"/>
</dbReference>
<accession>A0A4P6JZ59</accession>
<keyword evidence="2 7" id="KW-0479">Metal-binding</keyword>
<dbReference type="PANTHER" id="PTHR42752:SF1">
    <property type="entry name" value="IMIDAZOLONEPROPIONASE-RELATED"/>
    <property type="match status" value="1"/>
</dbReference>
<feature type="binding site" evidence="7">
    <location>
        <position position="104"/>
    </location>
    <ligand>
        <name>Zn(2+)</name>
        <dbReference type="ChEBI" id="CHEBI:29105"/>
    </ligand>
</feature>
<evidence type="ECO:0000256" key="4">
    <source>
        <dbReference type="ARBA" id="ARBA00022808"/>
    </source>
</evidence>
<feature type="binding site" evidence="7">
    <location>
        <position position="113"/>
    </location>
    <ligand>
        <name>4-imidazolone-5-propanoate</name>
        <dbReference type="ChEBI" id="CHEBI:77893"/>
    </ligand>
</feature>
<dbReference type="SUPFAM" id="SSF51556">
    <property type="entry name" value="Metallo-dependent hydrolases"/>
    <property type="match status" value="1"/>
</dbReference>
<keyword evidence="6 7" id="KW-0408">Iron</keyword>
<feature type="binding site" evidence="7">
    <location>
        <position position="359"/>
    </location>
    <ligand>
        <name>4-imidazolone-5-propanoate</name>
        <dbReference type="ChEBI" id="CHEBI:77893"/>
    </ligand>
</feature>
<dbReference type="GO" id="GO:0050480">
    <property type="term" value="F:imidazolonepropionase activity"/>
    <property type="evidence" value="ECO:0007669"/>
    <property type="project" value="UniProtKB-UniRule"/>
</dbReference>
<sequence length="439" mass="48003">MDQREELELAMTFDGPQAEIKASTVIRNIGQLVTVAQQPIAGASGPLQVIQDAALAIYKGTIVWVGTEDEGEPWFQQAATASKDGIKIIDAQGAVITPGFVDSHTHLVFAGDRAEEFHLRRAGVSYGELLAQGHGILTTMTATRKADTETLLTLARERLASMRQHGTTTVEIKTGYGLDMITEEACLRIINSLNAFEDTAITPLERMRIVPTFLGAHSIPPEYRDRRSEYVELVIEQMLPAFVGLARFCDVFCEREAFTEEESRRILTRAQELGYNLKLHADQLSPSGGARLAAELGATSADHLDHASDSDLDAMREAGVVATLLPGCSYTLRSPYPAARRFLDHGLHVALATDFNPGTSYCENMQMILGLAMSEMDMSLEEALTATTINGARALALQDQVGSVEVGKQCELALWSIKDYREIGYHFGTNLVQSALVER</sequence>
<keyword evidence="3 7" id="KW-0378">Hydrolase</keyword>
<comment type="subcellular location">
    <subcellularLocation>
        <location evidence="7">Cytoplasm</location>
    </subcellularLocation>
</comment>
<dbReference type="Pfam" id="PF01979">
    <property type="entry name" value="Amidohydro_1"/>
    <property type="match status" value="1"/>
</dbReference>
<evidence type="ECO:0000256" key="5">
    <source>
        <dbReference type="ARBA" id="ARBA00022833"/>
    </source>
</evidence>
<comment type="function">
    <text evidence="7">Catalyzes the hydrolytic cleavage of the carbon-nitrogen bond in imidazolone-5-propanoate to yield N-formimidoyl-L-glutamate. It is the third step in the universal histidine degradation pathway.</text>
</comment>
<dbReference type="InterPro" id="IPR032466">
    <property type="entry name" value="Metal_Hydrolase"/>
</dbReference>
<dbReference type="EMBL" id="CP035758">
    <property type="protein sequence ID" value="QBD80366.1"/>
    <property type="molecule type" value="Genomic_DNA"/>
</dbReference>
<dbReference type="Gene3D" id="2.30.40.10">
    <property type="entry name" value="Urease, subunit C, domain 1"/>
    <property type="match status" value="1"/>
</dbReference>
<evidence type="ECO:0000256" key="6">
    <source>
        <dbReference type="ARBA" id="ARBA00023004"/>
    </source>
</evidence>
<dbReference type="AlphaFoldDB" id="A0A4P6JZ59"/>
<feature type="binding site" evidence="7">
    <location>
        <position position="176"/>
    </location>
    <ligand>
        <name>4-imidazolone-5-propanoate</name>
        <dbReference type="ChEBI" id="CHEBI:77893"/>
    </ligand>
</feature>
<feature type="binding site" evidence="7">
    <location>
        <position position="106"/>
    </location>
    <ligand>
        <name>Fe(3+)</name>
        <dbReference type="ChEBI" id="CHEBI:29034"/>
    </ligand>
</feature>
<feature type="binding site" evidence="7">
    <location>
        <position position="106"/>
    </location>
    <ligand>
        <name>Zn(2+)</name>
        <dbReference type="ChEBI" id="CHEBI:29105"/>
    </ligand>
</feature>
<dbReference type="FunFam" id="3.20.20.140:FF:000007">
    <property type="entry name" value="Imidazolonepropionase"/>
    <property type="match status" value="1"/>
</dbReference>
<dbReference type="NCBIfam" id="TIGR01224">
    <property type="entry name" value="hutI"/>
    <property type="match status" value="1"/>
</dbReference>
<feature type="binding site" evidence="7">
    <location>
        <position position="356"/>
    </location>
    <ligand>
        <name>N-formimidoyl-L-glutamate</name>
        <dbReference type="ChEBI" id="CHEBI:58928"/>
    </ligand>
</feature>
<dbReference type="InterPro" id="IPR011059">
    <property type="entry name" value="Metal-dep_hydrolase_composite"/>
</dbReference>
<feature type="binding site" evidence="7">
    <location>
        <position position="280"/>
    </location>
    <ligand>
        <name>Fe(3+)</name>
        <dbReference type="ChEBI" id="CHEBI:29034"/>
    </ligand>
</feature>
<evidence type="ECO:0000313" key="9">
    <source>
        <dbReference type="EMBL" id="QBD80366.1"/>
    </source>
</evidence>
<dbReference type="GO" id="GO:0019556">
    <property type="term" value="P:L-histidine catabolic process to glutamate and formamide"/>
    <property type="evidence" value="ECO:0007669"/>
    <property type="project" value="UniProtKB-UniRule"/>
</dbReference>
<dbReference type="GO" id="GO:0005737">
    <property type="term" value="C:cytoplasm"/>
    <property type="evidence" value="ECO:0007669"/>
    <property type="project" value="UniProtKB-SubCell"/>
</dbReference>
<feature type="binding site" evidence="7">
    <location>
        <position position="283"/>
    </location>
    <ligand>
        <name>4-imidazolone-5-propanoate</name>
        <dbReference type="ChEBI" id="CHEBI:77893"/>
    </ligand>
</feature>
<comment type="catalytic activity">
    <reaction evidence="7">
        <text>4-imidazolone-5-propanoate + H2O = N-formimidoyl-L-glutamate</text>
        <dbReference type="Rhea" id="RHEA:23660"/>
        <dbReference type="ChEBI" id="CHEBI:15377"/>
        <dbReference type="ChEBI" id="CHEBI:58928"/>
        <dbReference type="ChEBI" id="CHEBI:77893"/>
        <dbReference type="EC" id="3.5.2.7"/>
    </reaction>
</comment>
<comment type="similarity">
    <text evidence="7">Belongs to the metallo-dependent hydrolases superfamily. HutI family.</text>
</comment>
<keyword evidence="7" id="KW-0963">Cytoplasm</keyword>
<feature type="binding site" evidence="7">
    <location>
        <position position="358"/>
    </location>
    <ligand>
        <name>N-formimidoyl-L-glutamate</name>
        <dbReference type="ChEBI" id="CHEBI:58928"/>
    </ligand>
</feature>
<comment type="pathway">
    <text evidence="7">Amino-acid degradation; L-histidine degradation into L-glutamate; N-formimidoyl-L-glutamate from L-histidine: step 3/3.</text>
</comment>
<dbReference type="SUPFAM" id="SSF51338">
    <property type="entry name" value="Composite domain of metallo-dependent hydrolases"/>
    <property type="match status" value="1"/>
</dbReference>
<feature type="binding site" evidence="7">
    <location>
        <position position="104"/>
    </location>
    <ligand>
        <name>Fe(3+)</name>
        <dbReference type="ChEBI" id="CHEBI:29034"/>
    </ligand>
</feature>
<evidence type="ECO:0000259" key="8">
    <source>
        <dbReference type="Pfam" id="PF01979"/>
    </source>
</evidence>
<feature type="binding site" evidence="7">
    <location>
        <position position="354"/>
    </location>
    <ligand>
        <name>Zn(2+)</name>
        <dbReference type="ChEBI" id="CHEBI:29105"/>
    </ligand>
</feature>
<feature type="domain" description="Amidohydrolase-related" evidence="8">
    <location>
        <begin position="95"/>
        <end position="415"/>
    </location>
</feature>
<dbReference type="InterPro" id="IPR006680">
    <property type="entry name" value="Amidohydro-rel"/>
</dbReference>
<protein>
    <recommendedName>
        <fullName evidence="1 7">Imidazolonepropionase</fullName>
        <ecNumber evidence="1 7">3.5.2.7</ecNumber>
    </recommendedName>
    <alternativeName>
        <fullName evidence="7">Imidazolone-5-propionate hydrolase</fullName>
    </alternativeName>
</protein>
<evidence type="ECO:0000256" key="1">
    <source>
        <dbReference type="ARBA" id="ARBA00012864"/>
    </source>
</evidence>
<dbReference type="Gene3D" id="3.20.20.140">
    <property type="entry name" value="Metal-dependent hydrolases"/>
    <property type="match status" value="1"/>
</dbReference>
<evidence type="ECO:0000313" key="10">
    <source>
        <dbReference type="Proteomes" id="UP000290365"/>
    </source>
</evidence>
<comment type="cofactor">
    <cofactor evidence="7">
        <name>Zn(2+)</name>
        <dbReference type="ChEBI" id="CHEBI:29105"/>
    </cofactor>
    <cofactor evidence="7">
        <name>Fe(3+)</name>
        <dbReference type="ChEBI" id="CHEBI:29034"/>
    </cofactor>
    <text evidence="7">Binds 1 zinc or iron ion per subunit.</text>
</comment>
<gene>
    <name evidence="7" type="primary">hutI</name>
    <name evidence="9" type="ORF">EPA93_32100</name>
</gene>
<dbReference type="GO" id="GO:0008270">
    <property type="term" value="F:zinc ion binding"/>
    <property type="evidence" value="ECO:0007669"/>
    <property type="project" value="UniProtKB-UniRule"/>
</dbReference>
<dbReference type="KEGG" id="kbs:EPA93_32100"/>
<organism evidence="9 10">
    <name type="scientific">Ktedonosporobacter rubrisoli</name>
    <dbReference type="NCBI Taxonomy" id="2509675"/>
    <lineage>
        <taxon>Bacteria</taxon>
        <taxon>Bacillati</taxon>
        <taxon>Chloroflexota</taxon>
        <taxon>Ktedonobacteria</taxon>
        <taxon>Ktedonobacterales</taxon>
        <taxon>Ktedonosporobacteraceae</taxon>
        <taxon>Ktedonosporobacter</taxon>
    </lineage>
</organism>